<feature type="binding site" evidence="7">
    <location>
        <position position="160"/>
    </location>
    <ligand>
        <name>Zn(2+)</name>
        <dbReference type="ChEBI" id="CHEBI:29105"/>
        <note>catalytic</note>
    </ligand>
</feature>
<keyword evidence="3 7" id="KW-0479">Metal-binding</keyword>
<name>A0ABQ2L974_9PROT</name>
<keyword evidence="7" id="KW-0698">rRNA processing</keyword>
<evidence type="ECO:0000256" key="4">
    <source>
        <dbReference type="ARBA" id="ARBA00022759"/>
    </source>
</evidence>
<evidence type="ECO:0000256" key="6">
    <source>
        <dbReference type="ARBA" id="ARBA00022833"/>
    </source>
</evidence>
<comment type="caution">
    <text evidence="9">The sequence shown here is derived from an EMBL/GenBank/DDBJ whole genome shotgun (WGS) entry which is preliminary data.</text>
</comment>
<keyword evidence="5 7" id="KW-0378">Hydrolase</keyword>
<evidence type="ECO:0000256" key="1">
    <source>
        <dbReference type="ARBA" id="ARBA00010875"/>
    </source>
</evidence>
<dbReference type="Pfam" id="PF02130">
    <property type="entry name" value="YbeY"/>
    <property type="match status" value="1"/>
</dbReference>
<sequence length="209" mass="22356">MKFEMPEDPISPFGDGSAVATDDDPFDIQIHISDSTWLSLIPQSDTLIATMAKAALLHSDIGMAGLLARPTELSVELADDARVAALNMAFRGKAGSTNVLSFPAFEGDDLEPTLQTLPAEMPVGLGDLILACGVVGREAQAQGKTLADHVSHLVVHGVLHCLGYDHINEDEAEEMEALERRILGGFGISDPYQDHRDQKNSAAIKGRTP</sequence>
<keyword evidence="2 7" id="KW-0540">Nuclease</keyword>
<keyword evidence="6 7" id="KW-0862">Zinc</keyword>
<organism evidence="9 10">
    <name type="scientific">Iodidimonas muriae</name>
    <dbReference type="NCBI Taxonomy" id="261467"/>
    <lineage>
        <taxon>Bacteria</taxon>
        <taxon>Pseudomonadati</taxon>
        <taxon>Pseudomonadota</taxon>
        <taxon>Alphaproteobacteria</taxon>
        <taxon>Iodidimonadales</taxon>
        <taxon>Iodidimonadaceae</taxon>
        <taxon>Iodidimonas</taxon>
    </lineage>
</organism>
<feature type="region of interest" description="Disordered" evidence="8">
    <location>
        <begin position="189"/>
        <end position="209"/>
    </location>
</feature>
<comment type="similarity">
    <text evidence="1 7">Belongs to the endoribonuclease YbeY family.</text>
</comment>
<dbReference type="NCBIfam" id="TIGR00043">
    <property type="entry name" value="rRNA maturation RNase YbeY"/>
    <property type="match status" value="1"/>
</dbReference>
<gene>
    <name evidence="7 9" type="primary">ybeY</name>
    <name evidence="9" type="ORF">GCM10007972_06550</name>
</gene>
<dbReference type="SUPFAM" id="SSF55486">
    <property type="entry name" value="Metalloproteases ('zincins'), catalytic domain"/>
    <property type="match status" value="1"/>
</dbReference>
<comment type="cofactor">
    <cofactor evidence="7">
        <name>Zn(2+)</name>
        <dbReference type="ChEBI" id="CHEBI:29105"/>
    </cofactor>
    <text evidence="7">Binds 1 zinc ion.</text>
</comment>
<dbReference type="Gene3D" id="3.40.390.30">
    <property type="entry name" value="Metalloproteases ('zincins'), catalytic domain"/>
    <property type="match status" value="1"/>
</dbReference>
<dbReference type="Proteomes" id="UP000602381">
    <property type="component" value="Unassembled WGS sequence"/>
</dbReference>
<protein>
    <recommendedName>
        <fullName evidence="7">Endoribonuclease YbeY</fullName>
        <ecNumber evidence="7">3.1.-.-</ecNumber>
    </recommendedName>
</protein>
<keyword evidence="7" id="KW-0690">Ribosome biogenesis</keyword>
<proteinExistence type="inferred from homology"/>
<evidence type="ECO:0000256" key="5">
    <source>
        <dbReference type="ARBA" id="ARBA00022801"/>
    </source>
</evidence>
<dbReference type="InterPro" id="IPR023091">
    <property type="entry name" value="MetalPrtase_cat_dom_sf_prd"/>
</dbReference>
<dbReference type="EC" id="3.1.-.-" evidence="7"/>
<reference evidence="10" key="1">
    <citation type="journal article" date="2019" name="Int. J. Syst. Evol. Microbiol.">
        <title>The Global Catalogue of Microorganisms (GCM) 10K type strain sequencing project: providing services to taxonomists for standard genome sequencing and annotation.</title>
        <authorList>
            <consortium name="The Broad Institute Genomics Platform"/>
            <consortium name="The Broad Institute Genome Sequencing Center for Infectious Disease"/>
            <person name="Wu L."/>
            <person name="Ma J."/>
        </authorList>
    </citation>
    <scope>NUCLEOTIDE SEQUENCE [LARGE SCALE GENOMIC DNA]</scope>
    <source>
        <strain evidence="10">JCM 17843</strain>
    </source>
</reference>
<keyword evidence="10" id="KW-1185">Reference proteome</keyword>
<evidence type="ECO:0000313" key="10">
    <source>
        <dbReference type="Proteomes" id="UP000602381"/>
    </source>
</evidence>
<comment type="subcellular location">
    <subcellularLocation>
        <location evidence="7">Cytoplasm</location>
    </subcellularLocation>
</comment>
<evidence type="ECO:0000256" key="8">
    <source>
        <dbReference type="SAM" id="MobiDB-lite"/>
    </source>
</evidence>
<comment type="function">
    <text evidence="7">Single strand-specific metallo-endoribonuclease involved in late-stage 70S ribosome quality control and in maturation of the 3' terminus of the 16S rRNA.</text>
</comment>
<dbReference type="PANTHER" id="PTHR46986">
    <property type="entry name" value="ENDORIBONUCLEASE YBEY, CHLOROPLASTIC"/>
    <property type="match status" value="1"/>
</dbReference>
<dbReference type="InterPro" id="IPR002036">
    <property type="entry name" value="YbeY"/>
</dbReference>
<keyword evidence="4 7" id="KW-0255">Endonuclease</keyword>
<dbReference type="HAMAP" id="MF_00009">
    <property type="entry name" value="Endoribonucl_YbeY"/>
    <property type="match status" value="1"/>
</dbReference>
<evidence type="ECO:0000256" key="7">
    <source>
        <dbReference type="HAMAP-Rule" id="MF_00009"/>
    </source>
</evidence>
<feature type="binding site" evidence="7">
    <location>
        <position position="166"/>
    </location>
    <ligand>
        <name>Zn(2+)</name>
        <dbReference type="ChEBI" id="CHEBI:29105"/>
        <note>catalytic</note>
    </ligand>
</feature>
<dbReference type="EMBL" id="BMOV01000002">
    <property type="protein sequence ID" value="GGO07297.1"/>
    <property type="molecule type" value="Genomic_DNA"/>
</dbReference>
<evidence type="ECO:0000256" key="3">
    <source>
        <dbReference type="ARBA" id="ARBA00022723"/>
    </source>
</evidence>
<accession>A0ABQ2L974</accession>
<dbReference type="PANTHER" id="PTHR46986:SF1">
    <property type="entry name" value="ENDORIBONUCLEASE YBEY, CHLOROPLASTIC"/>
    <property type="match status" value="1"/>
</dbReference>
<evidence type="ECO:0000313" key="9">
    <source>
        <dbReference type="EMBL" id="GGO07297.1"/>
    </source>
</evidence>
<keyword evidence="7" id="KW-0963">Cytoplasm</keyword>
<feature type="binding site" evidence="7">
    <location>
        <position position="156"/>
    </location>
    <ligand>
        <name>Zn(2+)</name>
        <dbReference type="ChEBI" id="CHEBI:29105"/>
        <note>catalytic</note>
    </ligand>
</feature>
<evidence type="ECO:0000256" key="2">
    <source>
        <dbReference type="ARBA" id="ARBA00022722"/>
    </source>
</evidence>